<accession>A0A3N0YBU2</accession>
<reference evidence="1 2" key="1">
    <citation type="submission" date="2018-10" db="EMBL/GenBank/DDBJ databases">
        <title>Genome assembly for a Yunnan-Guizhou Plateau 3E fish, Anabarilius grahami (Regan), and its evolutionary and genetic applications.</title>
        <authorList>
            <person name="Jiang W."/>
        </authorList>
    </citation>
    <scope>NUCLEOTIDE SEQUENCE [LARGE SCALE GENOMIC DNA]</scope>
    <source>
        <strain evidence="1">AG-KIZ</strain>
        <tissue evidence="1">Muscle</tissue>
    </source>
</reference>
<organism evidence="1 2">
    <name type="scientific">Anabarilius grahami</name>
    <name type="common">Kanglang fish</name>
    <name type="synonym">Barilius grahami</name>
    <dbReference type="NCBI Taxonomy" id="495550"/>
    <lineage>
        <taxon>Eukaryota</taxon>
        <taxon>Metazoa</taxon>
        <taxon>Chordata</taxon>
        <taxon>Craniata</taxon>
        <taxon>Vertebrata</taxon>
        <taxon>Euteleostomi</taxon>
        <taxon>Actinopterygii</taxon>
        <taxon>Neopterygii</taxon>
        <taxon>Teleostei</taxon>
        <taxon>Ostariophysi</taxon>
        <taxon>Cypriniformes</taxon>
        <taxon>Xenocyprididae</taxon>
        <taxon>Xenocypridinae</taxon>
        <taxon>Xenocypridinae incertae sedis</taxon>
        <taxon>Anabarilius</taxon>
    </lineage>
</organism>
<comment type="caution">
    <text evidence="1">The sequence shown here is derived from an EMBL/GenBank/DDBJ whole genome shotgun (WGS) entry which is preliminary data.</text>
</comment>
<keyword evidence="2" id="KW-1185">Reference proteome</keyword>
<dbReference type="OrthoDB" id="8880272at2759"/>
<dbReference type="EMBL" id="RJVU01047789">
    <property type="protein sequence ID" value="ROL43677.1"/>
    <property type="molecule type" value="Genomic_DNA"/>
</dbReference>
<gene>
    <name evidence="1" type="ORF">DPX16_2492</name>
</gene>
<dbReference type="AlphaFoldDB" id="A0A3N0YBU2"/>
<proteinExistence type="predicted"/>
<sequence>MQLQELRVTRVTDGEVPIRDSSLRGLKLKQVRRRRRRSPWEEDGGVMVLLCDSCEENSVPAALDMTSVLISSPLHSN</sequence>
<name>A0A3N0YBU2_ANAGA</name>
<evidence type="ECO:0000313" key="2">
    <source>
        <dbReference type="Proteomes" id="UP000281406"/>
    </source>
</evidence>
<evidence type="ECO:0000313" key="1">
    <source>
        <dbReference type="EMBL" id="ROL43677.1"/>
    </source>
</evidence>
<protein>
    <submittedName>
        <fullName evidence="1">Uncharacterized protein</fullName>
    </submittedName>
</protein>
<dbReference type="Proteomes" id="UP000281406">
    <property type="component" value="Unassembled WGS sequence"/>
</dbReference>